<feature type="region of interest" description="Disordered" evidence="3">
    <location>
        <begin position="329"/>
        <end position="487"/>
    </location>
</feature>
<dbReference type="EMBL" id="CP002191">
    <property type="protein sequence ID" value="AFD25729.1"/>
    <property type="molecule type" value="Genomic_DNA"/>
</dbReference>
<dbReference type="Pfam" id="PF00005">
    <property type="entry name" value="ABC_tran"/>
    <property type="match status" value="2"/>
</dbReference>
<evidence type="ECO:0000256" key="2">
    <source>
        <dbReference type="ARBA" id="ARBA00022840"/>
    </source>
</evidence>
<feature type="domain" description="ABC transporter" evidence="4">
    <location>
        <begin position="1"/>
        <end position="236"/>
    </location>
</feature>
<feature type="compositionally biased region" description="Pro residues" evidence="3">
    <location>
        <begin position="452"/>
        <end position="474"/>
    </location>
</feature>
<feature type="compositionally biased region" description="Basic and acidic residues" evidence="3">
    <location>
        <begin position="356"/>
        <end position="367"/>
    </location>
</feature>
<proteinExistence type="predicted"/>
<feature type="compositionally biased region" description="Low complexity" evidence="3">
    <location>
        <begin position="376"/>
        <end position="400"/>
    </location>
</feature>
<evidence type="ECO:0000313" key="5">
    <source>
        <dbReference type="EMBL" id="AFD25729.1"/>
    </source>
</evidence>
<accession>H8GWS3</accession>
<evidence type="ECO:0000313" key="6">
    <source>
        <dbReference type="Proteomes" id="UP000007575"/>
    </source>
</evidence>
<keyword evidence="2" id="KW-0067">ATP-binding</keyword>
<dbReference type="SMART" id="SM00382">
    <property type="entry name" value="AAA"/>
    <property type="match status" value="2"/>
</dbReference>
<dbReference type="InterPro" id="IPR003439">
    <property type="entry name" value="ABC_transporter-like_ATP-bd"/>
</dbReference>
<reference evidence="5 6" key="1">
    <citation type="journal article" date="2012" name="PLoS ONE">
        <title>Genome sequence and transcriptome analysis of the radioresistant bacterium Deinococcus gobiensis: insights into the extreme environmental adaptations.</title>
        <authorList>
            <person name="Yuan M."/>
            <person name="Chen M."/>
            <person name="Zhang W."/>
            <person name="Lu W."/>
            <person name="Wang J."/>
            <person name="Yang M."/>
            <person name="Zhao P."/>
            <person name="Tang R."/>
            <person name="Li X."/>
            <person name="Hao Y."/>
            <person name="Zhou Z."/>
            <person name="Zhan Y."/>
            <person name="Yu H."/>
            <person name="Teng C."/>
            <person name="Yan Y."/>
            <person name="Ping S."/>
            <person name="Wang Y."/>
            <person name="Lin M."/>
        </authorList>
    </citation>
    <scope>NUCLEOTIDE SEQUENCE [LARGE SCALE GENOMIC DNA]</scope>
    <source>
        <strain evidence="5 6">I-0</strain>
    </source>
</reference>
<dbReference type="Proteomes" id="UP000007575">
    <property type="component" value="Chromosome"/>
</dbReference>
<dbReference type="PATRIC" id="fig|745776.4.peg.1852"/>
<dbReference type="GO" id="GO:0005524">
    <property type="term" value="F:ATP binding"/>
    <property type="evidence" value="ECO:0007669"/>
    <property type="project" value="UniProtKB-KW"/>
</dbReference>
<dbReference type="InterPro" id="IPR003593">
    <property type="entry name" value="AAA+_ATPase"/>
</dbReference>
<organism evidence="5 6">
    <name type="scientific">Deinococcus gobiensis (strain DSM 21396 / JCM 16679 / CGMCC 1.7299 / I-0)</name>
    <dbReference type="NCBI Taxonomy" id="745776"/>
    <lineage>
        <taxon>Bacteria</taxon>
        <taxon>Thermotogati</taxon>
        <taxon>Deinococcota</taxon>
        <taxon>Deinococci</taxon>
        <taxon>Deinococcales</taxon>
        <taxon>Deinococcaceae</taxon>
        <taxon>Deinococcus</taxon>
    </lineage>
</organism>
<dbReference type="PANTHER" id="PTHR43158:SF2">
    <property type="entry name" value="SKFA PEPTIDE EXPORT ATP-BINDING PROTEIN SKFE"/>
    <property type="match status" value="1"/>
</dbReference>
<sequence length="705" mass="73478">MTVIAGGRELLSGVTLTLEGGEALRLSGPNGGGKTTLLRLLAGEVAPVSGTRTYGLGGETTRSAVRARRRLHLVGPDAEAFYLTRDWAQTVADVLLAGYEGDLLRHWDPGEAARARLSEVAALCGLEALLERDVRTLSHGQRRRTMLGRALMPRPELLLLDEFTDGLSGAAREELGAALRAVHAGGTAVVLATHRPEEAPDLPWRSAEVRGGRIVGPADGAACRCPAAGTSSPLPRPPGTGTLVALERAEVWRNGRRALGPLSWRWEAGQHWLVTGENGSGKSTLTRLIAGELHPALGGHVMRPYLGRDLLETRRRTVGLVGAEVGIRQRAGGPGAGLDRARRDRQRTGGHRGLRARAERRAVERGGRPGRPPRPGRAAGPGRRDTLAGTAAAAAARARGGPPPPPAAARRGPGLRGRGEPSTVPGAVAGPRARRHAPAGRRPPRHRRAAGPDPPPAPGGRPGDPQRPPAPGFGPGPAVLPVGRAPPRLPQPHIVRLASPFGPTLGPMKRPALFVLLTLSALATAAGAQTSLPRPSVPGGADPASGAAPASAPTVATSNTYTAAGYTFVVAGGWISLKNSQGNAALAGPATQGKLNPSFTVIVTDIPKDVRASLGVARDVRAEELPTLVKNFKMLGEKSVKVGPKNTQGVLWTYTGTEQGAPFRWTQLLSISGGKLYTVTLAVPDGTLPQVATAGRAMFDSFNFR</sequence>
<evidence type="ECO:0000259" key="4">
    <source>
        <dbReference type="PROSITE" id="PS50893"/>
    </source>
</evidence>
<dbReference type="SUPFAM" id="SSF52540">
    <property type="entry name" value="P-loop containing nucleoside triphosphate hydrolases"/>
    <property type="match status" value="2"/>
</dbReference>
<evidence type="ECO:0000256" key="1">
    <source>
        <dbReference type="ARBA" id="ARBA00022741"/>
    </source>
</evidence>
<gene>
    <name evidence="5" type="primary">phrA</name>
    <name evidence="5" type="ordered locus">DGo_CA1802</name>
</gene>
<dbReference type="STRING" id="745776.DGo_CA1802"/>
<dbReference type="Gene3D" id="3.40.50.300">
    <property type="entry name" value="P-loop containing nucleotide triphosphate hydrolases"/>
    <property type="match status" value="2"/>
</dbReference>
<dbReference type="KEGG" id="dgo:DGo_CA1802"/>
<name>H8GWS3_DEIGI</name>
<feature type="compositionally biased region" description="Basic residues" evidence="3">
    <location>
        <begin position="343"/>
        <end position="355"/>
    </location>
</feature>
<evidence type="ECO:0000256" key="3">
    <source>
        <dbReference type="SAM" id="MobiDB-lite"/>
    </source>
</evidence>
<protein>
    <submittedName>
        <fullName evidence="5">ABC-type transport system, ATPase component/ photorepair protein PhrA</fullName>
    </submittedName>
</protein>
<feature type="region of interest" description="Disordered" evidence="3">
    <location>
        <begin position="529"/>
        <end position="552"/>
    </location>
</feature>
<dbReference type="Gene3D" id="3.40.1000.10">
    <property type="entry name" value="Mog1/PsbP, alpha/beta/alpha sandwich"/>
    <property type="match status" value="1"/>
</dbReference>
<dbReference type="InterPro" id="IPR027417">
    <property type="entry name" value="P-loop_NTPase"/>
</dbReference>
<dbReference type="eggNOG" id="COG1129">
    <property type="taxonomic scope" value="Bacteria"/>
</dbReference>
<dbReference type="AlphaFoldDB" id="H8GWS3"/>
<dbReference type="PANTHER" id="PTHR43158">
    <property type="entry name" value="SKFA PEPTIDE EXPORT ATP-BINDING PROTEIN SKFE"/>
    <property type="match status" value="1"/>
</dbReference>
<keyword evidence="6" id="KW-1185">Reference proteome</keyword>
<dbReference type="GO" id="GO:0016887">
    <property type="term" value="F:ATP hydrolysis activity"/>
    <property type="evidence" value="ECO:0007669"/>
    <property type="project" value="InterPro"/>
</dbReference>
<feature type="compositionally biased region" description="Basic residues" evidence="3">
    <location>
        <begin position="432"/>
        <end position="449"/>
    </location>
</feature>
<dbReference type="HOGENOM" id="CLU_391160_0_0_0"/>
<dbReference type="PROSITE" id="PS50893">
    <property type="entry name" value="ABC_TRANSPORTER_2"/>
    <property type="match status" value="1"/>
</dbReference>
<keyword evidence="1" id="KW-0547">Nucleotide-binding</keyword>